<sequence length="124" mass="13345">MSVTLESFDMLDARTYYGNASIDDAPPSVADSAGALREYAASGKIQELLNQHGAVLTRAFGHPSAETLADLVGAAEQARGYHPYEKIGLTGRGNEVANNVWTANEGSLWSVSTNIKRRELLPHD</sequence>
<proteinExistence type="predicted"/>
<evidence type="ECO:0000313" key="3">
    <source>
        <dbReference type="Proteomes" id="UP001160390"/>
    </source>
</evidence>
<comment type="caution">
    <text evidence="2">The sequence shown here is derived from an EMBL/GenBank/DDBJ whole genome shotgun (WGS) entry which is preliminary data.</text>
</comment>
<name>A0AA35MAS9_9HYPO</name>
<dbReference type="Proteomes" id="UP001160390">
    <property type="component" value="Unassembled WGS sequence"/>
</dbReference>
<protein>
    <submittedName>
        <fullName evidence="2">Uncharacterized protein</fullName>
    </submittedName>
</protein>
<dbReference type="InterPro" id="IPR042098">
    <property type="entry name" value="TauD-like_sf"/>
</dbReference>
<dbReference type="EMBL" id="CABFNP030001239">
    <property type="protein sequence ID" value="CAI6092781.1"/>
    <property type="molecule type" value="Genomic_DNA"/>
</dbReference>
<evidence type="ECO:0000313" key="2">
    <source>
        <dbReference type="EMBL" id="CAI6092781.1"/>
    </source>
</evidence>
<keyword evidence="3" id="KW-1185">Reference proteome</keyword>
<keyword evidence="1" id="KW-0560">Oxidoreductase</keyword>
<reference evidence="2" key="1">
    <citation type="submission" date="2023-01" db="EMBL/GenBank/DDBJ databases">
        <authorList>
            <person name="Piombo E."/>
        </authorList>
    </citation>
    <scope>NUCLEOTIDE SEQUENCE</scope>
</reference>
<evidence type="ECO:0000256" key="1">
    <source>
        <dbReference type="ARBA" id="ARBA00023002"/>
    </source>
</evidence>
<dbReference type="Gene3D" id="3.60.130.10">
    <property type="entry name" value="Clavaminate synthase-like"/>
    <property type="match status" value="1"/>
</dbReference>
<accession>A0AA35MAS9</accession>
<gene>
    <name evidence="2" type="ORF">CCHLO57077_00007235</name>
</gene>
<organism evidence="2 3">
    <name type="scientific">Clonostachys chloroleuca</name>
    <dbReference type="NCBI Taxonomy" id="1926264"/>
    <lineage>
        <taxon>Eukaryota</taxon>
        <taxon>Fungi</taxon>
        <taxon>Dikarya</taxon>
        <taxon>Ascomycota</taxon>
        <taxon>Pezizomycotina</taxon>
        <taxon>Sordariomycetes</taxon>
        <taxon>Hypocreomycetidae</taxon>
        <taxon>Hypocreales</taxon>
        <taxon>Bionectriaceae</taxon>
        <taxon>Clonostachys</taxon>
    </lineage>
</organism>
<dbReference type="GO" id="GO:0016491">
    <property type="term" value="F:oxidoreductase activity"/>
    <property type="evidence" value="ECO:0007669"/>
    <property type="project" value="UniProtKB-KW"/>
</dbReference>
<dbReference type="AlphaFoldDB" id="A0AA35MAS9"/>